<dbReference type="EMBL" id="JBHTMK010000079">
    <property type="protein sequence ID" value="MFD1374122.1"/>
    <property type="molecule type" value="Genomic_DNA"/>
</dbReference>
<dbReference type="Proteomes" id="UP001597183">
    <property type="component" value="Unassembled WGS sequence"/>
</dbReference>
<dbReference type="RefSeq" id="WP_317794276.1">
    <property type="nucleotide sequence ID" value="NZ_AP028461.1"/>
</dbReference>
<proteinExistence type="predicted"/>
<sequence>MIPTVVPRTPKRRRAARLAAALAVLVMLSGCGMCDLLVDYGDPVDLRDSAVVGTWRLDPDRAFLFADDGTFTATGLPFELFDDVVPTTFDPARETIDGSGTWRLESPTDGPRNVRSTVRLDFDVIVGAPVDVRGPDLDARRHDDGVDRLFFFYSGGWFAYTKIARP</sequence>
<gene>
    <name evidence="1" type="ORF">ACFQ5G_53090</name>
</gene>
<organism evidence="1 2">
    <name type="scientific">Actinoplanes sichuanensis</name>
    <dbReference type="NCBI Taxonomy" id="512349"/>
    <lineage>
        <taxon>Bacteria</taxon>
        <taxon>Bacillati</taxon>
        <taxon>Actinomycetota</taxon>
        <taxon>Actinomycetes</taxon>
        <taxon>Micromonosporales</taxon>
        <taxon>Micromonosporaceae</taxon>
        <taxon>Actinoplanes</taxon>
    </lineage>
</organism>
<evidence type="ECO:0000313" key="1">
    <source>
        <dbReference type="EMBL" id="MFD1374122.1"/>
    </source>
</evidence>
<protein>
    <submittedName>
        <fullName evidence="1">Uncharacterized protein</fullName>
    </submittedName>
</protein>
<comment type="caution">
    <text evidence="1">The sequence shown here is derived from an EMBL/GenBank/DDBJ whole genome shotgun (WGS) entry which is preliminary data.</text>
</comment>
<accession>A0ABW4ATA4</accession>
<evidence type="ECO:0000313" key="2">
    <source>
        <dbReference type="Proteomes" id="UP001597183"/>
    </source>
</evidence>
<keyword evidence="2" id="KW-1185">Reference proteome</keyword>
<name>A0ABW4ATA4_9ACTN</name>
<reference evidence="2" key="1">
    <citation type="journal article" date="2019" name="Int. J. Syst. Evol. Microbiol.">
        <title>The Global Catalogue of Microorganisms (GCM) 10K type strain sequencing project: providing services to taxonomists for standard genome sequencing and annotation.</title>
        <authorList>
            <consortium name="The Broad Institute Genomics Platform"/>
            <consortium name="The Broad Institute Genome Sequencing Center for Infectious Disease"/>
            <person name="Wu L."/>
            <person name="Ma J."/>
        </authorList>
    </citation>
    <scope>NUCLEOTIDE SEQUENCE [LARGE SCALE GENOMIC DNA]</scope>
    <source>
        <strain evidence="2">CCM 7526</strain>
    </source>
</reference>